<evidence type="ECO:0000313" key="2">
    <source>
        <dbReference type="Proteomes" id="UP000625711"/>
    </source>
</evidence>
<dbReference type="EMBL" id="JAACXV010000068">
    <property type="protein sequence ID" value="KAF7284837.1"/>
    <property type="molecule type" value="Genomic_DNA"/>
</dbReference>
<evidence type="ECO:0000313" key="1">
    <source>
        <dbReference type="EMBL" id="KAF7284837.1"/>
    </source>
</evidence>
<reference evidence="1" key="1">
    <citation type="submission" date="2020-08" db="EMBL/GenBank/DDBJ databases">
        <title>Genome sequencing and assembly of the red palm weevil Rhynchophorus ferrugineus.</title>
        <authorList>
            <person name="Dias G.B."/>
            <person name="Bergman C.M."/>
            <person name="Manee M."/>
        </authorList>
    </citation>
    <scope>NUCLEOTIDE SEQUENCE</scope>
    <source>
        <strain evidence="1">AA-2017</strain>
        <tissue evidence="1">Whole larva</tissue>
    </source>
</reference>
<name>A0A834IPI0_RHYFE</name>
<sequence>MPVGILYKSNDAGERFPFRSKFFAGLGGGRYPNATPCENCPLSLPNSIFLFPTNSHFSKVAYRSFLVGARLLTPQHPFPARPRHRRLAAVRRLTQPPPGGGCVGCVRRV</sequence>
<proteinExistence type="predicted"/>
<protein>
    <submittedName>
        <fullName evidence="1">Uncharacterized protein</fullName>
    </submittedName>
</protein>
<gene>
    <name evidence="1" type="ORF">GWI33_021480</name>
</gene>
<keyword evidence="2" id="KW-1185">Reference proteome</keyword>
<organism evidence="1 2">
    <name type="scientific">Rhynchophorus ferrugineus</name>
    <name type="common">Red palm weevil</name>
    <name type="synonym">Curculio ferrugineus</name>
    <dbReference type="NCBI Taxonomy" id="354439"/>
    <lineage>
        <taxon>Eukaryota</taxon>
        <taxon>Metazoa</taxon>
        <taxon>Ecdysozoa</taxon>
        <taxon>Arthropoda</taxon>
        <taxon>Hexapoda</taxon>
        <taxon>Insecta</taxon>
        <taxon>Pterygota</taxon>
        <taxon>Neoptera</taxon>
        <taxon>Endopterygota</taxon>
        <taxon>Coleoptera</taxon>
        <taxon>Polyphaga</taxon>
        <taxon>Cucujiformia</taxon>
        <taxon>Curculionidae</taxon>
        <taxon>Dryophthorinae</taxon>
        <taxon>Rhynchophorus</taxon>
    </lineage>
</organism>
<dbReference type="AlphaFoldDB" id="A0A834IPI0"/>
<dbReference type="Proteomes" id="UP000625711">
    <property type="component" value="Unassembled WGS sequence"/>
</dbReference>
<accession>A0A834IPI0</accession>
<comment type="caution">
    <text evidence="1">The sequence shown here is derived from an EMBL/GenBank/DDBJ whole genome shotgun (WGS) entry which is preliminary data.</text>
</comment>